<dbReference type="Gene3D" id="1.20.1740.10">
    <property type="entry name" value="Amino acid/polyamine transporter I"/>
    <property type="match status" value="1"/>
</dbReference>
<accession>A0AAV0BP62</accession>
<dbReference type="GO" id="GO:0034486">
    <property type="term" value="P:vacuolar transmembrane transport"/>
    <property type="evidence" value="ECO:0007669"/>
    <property type="project" value="TreeGrafter"/>
</dbReference>
<evidence type="ECO:0000259" key="9">
    <source>
        <dbReference type="Pfam" id="PF00324"/>
    </source>
</evidence>
<evidence type="ECO:0000256" key="2">
    <source>
        <dbReference type="ARBA" id="ARBA00010593"/>
    </source>
</evidence>
<dbReference type="GO" id="GO:0005774">
    <property type="term" value="C:vacuolar membrane"/>
    <property type="evidence" value="ECO:0007669"/>
    <property type="project" value="TreeGrafter"/>
</dbReference>
<feature type="transmembrane region" description="Helical" evidence="8">
    <location>
        <begin position="485"/>
        <end position="503"/>
    </location>
</feature>
<dbReference type="Pfam" id="PF03522">
    <property type="entry name" value="SLC12"/>
    <property type="match status" value="1"/>
</dbReference>
<evidence type="ECO:0000259" key="10">
    <source>
        <dbReference type="Pfam" id="PF03522"/>
    </source>
</evidence>
<feature type="compositionally biased region" description="Polar residues" evidence="7">
    <location>
        <begin position="1368"/>
        <end position="1377"/>
    </location>
</feature>
<dbReference type="PANTHER" id="PTHR11827:SF72">
    <property type="entry name" value="GH08340P"/>
    <property type="match status" value="1"/>
</dbReference>
<gene>
    <name evidence="11" type="ORF">PPACK8108_LOCUS22880</name>
</gene>
<evidence type="ECO:0000256" key="7">
    <source>
        <dbReference type="SAM" id="MobiDB-lite"/>
    </source>
</evidence>
<dbReference type="GO" id="GO:0055075">
    <property type="term" value="P:potassium ion homeostasis"/>
    <property type="evidence" value="ECO:0007669"/>
    <property type="project" value="TreeGrafter"/>
</dbReference>
<evidence type="ECO:0000256" key="1">
    <source>
        <dbReference type="ARBA" id="ARBA00004141"/>
    </source>
</evidence>
<evidence type="ECO:0000256" key="4">
    <source>
        <dbReference type="ARBA" id="ARBA00022692"/>
    </source>
</evidence>
<feature type="region of interest" description="Disordered" evidence="7">
    <location>
        <begin position="220"/>
        <end position="242"/>
    </location>
</feature>
<feature type="region of interest" description="Disordered" evidence="7">
    <location>
        <begin position="1322"/>
        <end position="1387"/>
    </location>
</feature>
<feature type="domain" description="SLC12A transporter C-terminal" evidence="10">
    <location>
        <begin position="770"/>
        <end position="858"/>
    </location>
</feature>
<feature type="transmembrane region" description="Helical" evidence="8">
    <location>
        <begin position="617"/>
        <end position="635"/>
    </location>
</feature>
<feature type="domain" description="Amino acid permease/ SLC12A" evidence="9">
    <location>
        <begin position="252"/>
        <end position="756"/>
    </location>
</feature>
<dbReference type="Proteomes" id="UP001153365">
    <property type="component" value="Unassembled WGS sequence"/>
</dbReference>
<comment type="similarity">
    <text evidence="2">Belongs to the SLC12A transporter family.</text>
</comment>
<comment type="subcellular location">
    <subcellularLocation>
        <location evidence="1">Membrane</location>
        <topology evidence="1">Multi-pass membrane protein</topology>
    </subcellularLocation>
</comment>
<evidence type="ECO:0000256" key="3">
    <source>
        <dbReference type="ARBA" id="ARBA00022448"/>
    </source>
</evidence>
<evidence type="ECO:0000313" key="11">
    <source>
        <dbReference type="EMBL" id="CAH7687997.1"/>
    </source>
</evidence>
<keyword evidence="12" id="KW-1185">Reference proteome</keyword>
<feature type="region of interest" description="Disordered" evidence="7">
    <location>
        <begin position="1110"/>
        <end position="1134"/>
    </location>
</feature>
<feature type="transmembrane region" description="Helical" evidence="8">
    <location>
        <begin position="278"/>
        <end position="304"/>
    </location>
</feature>
<feature type="compositionally biased region" description="Polar residues" evidence="7">
    <location>
        <begin position="142"/>
        <end position="152"/>
    </location>
</feature>
<keyword evidence="5 8" id="KW-1133">Transmembrane helix</keyword>
<feature type="region of interest" description="Disordered" evidence="7">
    <location>
        <begin position="1265"/>
        <end position="1298"/>
    </location>
</feature>
<feature type="compositionally biased region" description="Low complexity" evidence="7">
    <location>
        <begin position="225"/>
        <end position="236"/>
    </location>
</feature>
<protein>
    <submittedName>
        <fullName evidence="11">Amino acid permease-domain-containing protein</fullName>
    </submittedName>
</protein>
<feature type="region of interest" description="Disordered" evidence="7">
    <location>
        <begin position="1"/>
        <end position="105"/>
    </location>
</feature>
<feature type="compositionally biased region" description="Polar residues" evidence="7">
    <location>
        <begin position="1116"/>
        <end position="1134"/>
    </location>
</feature>
<dbReference type="InterPro" id="IPR004841">
    <property type="entry name" value="AA-permease/SLC12A_dom"/>
</dbReference>
<dbReference type="GO" id="GO:0055064">
    <property type="term" value="P:chloride ion homeostasis"/>
    <property type="evidence" value="ECO:0007669"/>
    <property type="project" value="TreeGrafter"/>
</dbReference>
<dbReference type="GO" id="GO:0006884">
    <property type="term" value="P:cell volume homeostasis"/>
    <property type="evidence" value="ECO:0007669"/>
    <property type="project" value="TreeGrafter"/>
</dbReference>
<evidence type="ECO:0000256" key="6">
    <source>
        <dbReference type="ARBA" id="ARBA00023136"/>
    </source>
</evidence>
<feature type="transmembrane region" description="Helical" evidence="8">
    <location>
        <begin position="672"/>
        <end position="691"/>
    </location>
</feature>
<feature type="transmembrane region" description="Helical" evidence="8">
    <location>
        <begin position="641"/>
        <end position="660"/>
    </location>
</feature>
<feature type="transmembrane region" description="Helical" evidence="8">
    <location>
        <begin position="515"/>
        <end position="537"/>
    </location>
</feature>
<evidence type="ECO:0000256" key="5">
    <source>
        <dbReference type="ARBA" id="ARBA00022989"/>
    </source>
</evidence>
<comment type="caution">
    <text evidence="11">The sequence shown here is derived from an EMBL/GenBank/DDBJ whole genome shotgun (WGS) entry which is preliminary data.</text>
</comment>
<feature type="transmembrane region" description="Helical" evidence="8">
    <location>
        <begin position="386"/>
        <end position="405"/>
    </location>
</feature>
<evidence type="ECO:0000313" key="12">
    <source>
        <dbReference type="Proteomes" id="UP001153365"/>
    </source>
</evidence>
<dbReference type="InterPro" id="IPR018491">
    <property type="entry name" value="SLC12_C"/>
</dbReference>
<feature type="compositionally biased region" description="Polar residues" evidence="7">
    <location>
        <begin position="71"/>
        <end position="105"/>
    </location>
</feature>
<feature type="compositionally biased region" description="Acidic residues" evidence="7">
    <location>
        <begin position="1183"/>
        <end position="1198"/>
    </location>
</feature>
<dbReference type="PANTHER" id="PTHR11827">
    <property type="entry name" value="SOLUTE CARRIER FAMILY 12, CATION COTRANSPORTERS"/>
    <property type="match status" value="1"/>
</dbReference>
<feature type="transmembrane region" description="Helical" evidence="8">
    <location>
        <begin position="325"/>
        <end position="349"/>
    </location>
</feature>
<feature type="region of interest" description="Disordered" evidence="7">
    <location>
        <begin position="129"/>
        <end position="152"/>
    </location>
</feature>
<feature type="transmembrane region" description="Helical" evidence="8">
    <location>
        <begin position="412"/>
        <end position="432"/>
    </location>
</feature>
<sequence>MIEPPRKSLSISSLSSASSYDDSDRDTIRFVSEPQTLETTDHQSHPTFTPTSSSSALSASAASAASSSLSKRSPPTTLIQPISVHETTTDVSEISQQSSTQSPNQALDQIIQPPHQDRHHISPTLLNRILPVPTDTGPAPSPTDQSTVPQPQNFLSGASKRLPELQHHLKLNPEFSFPNEAYPASESDPLLVHSEHHPSLLDHQGPDLGCRTCLVEGNSSDARNRSSSHPNSHPRPLYQSRPSRTLNTFDGVFLPTVLSILNALYFMRFGYCIGQIGLLGTLALLLIAYLINVLTVFSLSAIATNGQVRGGGAYYLISRTLGPEFGGSIGILFCLSQALTAAMNIIGFVEAFLDISYLGLHPDGRTPDPVDSDSASLHSVTSLERYAMRSSVLLAATIGCILLGWNKIFSGLARSITMVLLISLLSVLFSFLTKRPFFDESLHVRYTSFSLETFKQNLYPSYVTFRGNKGLAVVVTPRFSDYQKVFGILFSSLSSILAGSSLSGELRKPGKSIPLGMSLALVCIAVIYLFTLLGLSITSSRTSFVSLNPDGLLNLIIYQISSYPIIMGFGILLCTLFSSLMGIIVCAKTLQAVSRDGLLPLLKPFFSQGRRIGDDPLYSITFCYVICQLAIIYNINKIAVHITTISLLVFVCINLACFTLRISGSPNFRPSFRLFSEWTALLGLILAFVFMYLVDPVSASTCLVVMIIIFVSIHYSSPAKQWGEVTQSIIYHQVRKYLLRLDERKDNVKYWRPQILLFTNDPRHDWNQIVFCNSLKKGYGGLYVLAHIIKSEFSAEAIKELQEQQLNWLGLVDISKIKAFVDITVAPDERLGARQLLLTAGLGGMRPNICILGFPTNLKWRGKGKLVEAGDSTRRGSKITRARRRSDSSMTVKGMIIESTSEVAIDCLGSLPTDSQRSETPIKPVDFVGIIEDSLNLNKSVGLTYGFQGLRLPESISKPQSERSQEGDKAIPAANQAFQSLEKQSGKRWIDLWPILREGESAWETYTMVLQLGTVLSLVPTWRNNHALRVTIFCEQESEILEEQRRMERLLSDLRIRATLRICVLGNGQIESYQCLVKGKVIGAPAWRKLERTLAGDPWWETLKFMRGQDYPMEPNENTSQSTRPSNRSPTVSDRTVDKALLNKNSQTNNIRIKALHPLSRRGSRQNSENFSSMGYDRGQENGIEDDGEPIFEENDGDDDTIARAAYSRNKKSSIPFAGLPDEPQIRSATTAHQFEIKDYGSILGHQSLDLDNLSLSFISEGKRPNNFLHNRRGSNSASPSSSKDPEQRNTLSPAFFKKVSLRRKAPKSISAAFHRKNLLKGQSSLLSRKNNRDEEPRASSSTNEASDGYGATNGSRSSSNTTTSSNEDGFNSNNESGADRGCSDDPSGLPAIELDFNSIPMRAQLICLNELIRFNSDDETAIIFTSLPPPEIGSSNSYEGSLRYLDQLESFLEGLPPVLAIYAKQFTVT</sequence>
<organism evidence="11 12">
    <name type="scientific">Phakopsora pachyrhizi</name>
    <name type="common">Asian soybean rust disease fungus</name>
    <dbReference type="NCBI Taxonomy" id="170000"/>
    <lineage>
        <taxon>Eukaryota</taxon>
        <taxon>Fungi</taxon>
        <taxon>Dikarya</taxon>
        <taxon>Basidiomycota</taxon>
        <taxon>Pucciniomycotina</taxon>
        <taxon>Pucciniomycetes</taxon>
        <taxon>Pucciniales</taxon>
        <taxon>Phakopsoraceae</taxon>
        <taxon>Phakopsora</taxon>
    </lineage>
</organism>
<reference evidence="11" key="1">
    <citation type="submission" date="2022-06" db="EMBL/GenBank/DDBJ databases">
        <authorList>
            <consortium name="SYNGENTA / RWTH Aachen University"/>
        </authorList>
    </citation>
    <scope>NUCLEOTIDE SEQUENCE</scope>
</reference>
<keyword evidence="6 8" id="KW-0472">Membrane</keyword>
<name>A0AAV0BP62_PHAPC</name>
<keyword evidence="3" id="KW-0813">Transport</keyword>
<feature type="compositionally biased region" description="Low complexity" evidence="7">
    <location>
        <begin position="8"/>
        <end position="20"/>
    </location>
</feature>
<feature type="transmembrane region" description="Helical" evidence="8">
    <location>
        <begin position="245"/>
        <end position="266"/>
    </location>
</feature>
<keyword evidence="4 8" id="KW-0812">Transmembrane</keyword>
<feature type="region of interest" description="Disordered" evidence="7">
    <location>
        <begin position="1152"/>
        <end position="1198"/>
    </location>
</feature>
<dbReference type="GO" id="GO:0015379">
    <property type="term" value="F:potassium:chloride symporter activity"/>
    <property type="evidence" value="ECO:0007669"/>
    <property type="project" value="TreeGrafter"/>
</dbReference>
<dbReference type="EMBL" id="CALTRL010005935">
    <property type="protein sequence ID" value="CAH7687997.1"/>
    <property type="molecule type" value="Genomic_DNA"/>
</dbReference>
<dbReference type="Pfam" id="PF00324">
    <property type="entry name" value="AA_permease"/>
    <property type="match status" value="1"/>
</dbReference>
<evidence type="ECO:0000256" key="8">
    <source>
        <dbReference type="SAM" id="Phobius"/>
    </source>
</evidence>
<dbReference type="InterPro" id="IPR004842">
    <property type="entry name" value="SLC12A_fam"/>
</dbReference>
<dbReference type="FunFam" id="1.20.1740.10:FF:000013">
    <property type="entry name" value="Solute carrier family 12 member"/>
    <property type="match status" value="1"/>
</dbReference>
<feature type="transmembrane region" description="Helical" evidence="8">
    <location>
        <begin position="557"/>
        <end position="585"/>
    </location>
</feature>
<feature type="compositionally biased region" description="Low complexity" evidence="7">
    <location>
        <begin position="1353"/>
        <end position="1367"/>
    </location>
</feature>
<proteinExistence type="inferred from homology"/>
<feature type="compositionally biased region" description="Low complexity" evidence="7">
    <location>
        <begin position="52"/>
        <end position="70"/>
    </location>
</feature>